<keyword evidence="3 6" id="KW-0223">Dioxygenase</keyword>
<dbReference type="InterPro" id="IPR011051">
    <property type="entry name" value="RmlC_Cupin_sf"/>
</dbReference>
<evidence type="ECO:0000256" key="4">
    <source>
        <dbReference type="ARBA" id="ARBA00023002"/>
    </source>
</evidence>
<evidence type="ECO:0000256" key="5">
    <source>
        <dbReference type="ARBA" id="ARBA00023004"/>
    </source>
</evidence>
<comment type="similarity">
    <text evidence="1">Belongs to the cysteine dioxygenase family.</text>
</comment>
<protein>
    <submittedName>
        <fullName evidence="6">Cysteine dioxygenase</fullName>
    </submittedName>
</protein>
<evidence type="ECO:0000313" key="7">
    <source>
        <dbReference type="Proteomes" id="UP001596413"/>
    </source>
</evidence>
<dbReference type="PANTHER" id="PTHR12918">
    <property type="entry name" value="CYSTEINE DIOXYGENASE"/>
    <property type="match status" value="1"/>
</dbReference>
<dbReference type="Gene3D" id="2.60.120.10">
    <property type="entry name" value="Jelly Rolls"/>
    <property type="match status" value="1"/>
</dbReference>
<reference evidence="7" key="1">
    <citation type="journal article" date="2019" name="Int. J. Syst. Evol. Microbiol.">
        <title>The Global Catalogue of Microorganisms (GCM) 10K type strain sequencing project: providing services to taxonomists for standard genome sequencing and annotation.</title>
        <authorList>
            <consortium name="The Broad Institute Genomics Platform"/>
            <consortium name="The Broad Institute Genome Sequencing Center for Infectious Disease"/>
            <person name="Wu L."/>
            <person name="Ma J."/>
        </authorList>
    </citation>
    <scope>NUCLEOTIDE SEQUENCE [LARGE SCALE GENOMIC DNA]</scope>
    <source>
        <strain evidence="7">CGMCC 1.13681</strain>
    </source>
</reference>
<sequence length="163" mass="18025">MTTTAPAPLAPLTLTMLADRVRRIARTPALWREKVRFDAEQRWFTRLEQSEAYEIWLLSWLPGQGTEVHDHGGSRGAFAVAAGQLSERTYAAGRPAIPRPAPWHLPTGAIRGFGPRHVHEVANRGSRPAVSVHAYSPALTSMSYYTEQSGGGLLRVRTDLVEE</sequence>
<dbReference type="Pfam" id="PF05995">
    <property type="entry name" value="CDO_I"/>
    <property type="match status" value="1"/>
</dbReference>
<dbReference type="SUPFAM" id="SSF51182">
    <property type="entry name" value="RmlC-like cupins"/>
    <property type="match status" value="1"/>
</dbReference>
<keyword evidence="5" id="KW-0408">Iron</keyword>
<dbReference type="Proteomes" id="UP001596413">
    <property type="component" value="Unassembled WGS sequence"/>
</dbReference>
<evidence type="ECO:0000256" key="3">
    <source>
        <dbReference type="ARBA" id="ARBA00022964"/>
    </source>
</evidence>
<dbReference type="PANTHER" id="PTHR12918:SF1">
    <property type="entry name" value="CYSTEINE DIOXYGENASE TYPE 1"/>
    <property type="match status" value="1"/>
</dbReference>
<name>A0ABW2GC89_9ACTN</name>
<evidence type="ECO:0000256" key="2">
    <source>
        <dbReference type="ARBA" id="ARBA00022723"/>
    </source>
</evidence>
<evidence type="ECO:0000256" key="1">
    <source>
        <dbReference type="ARBA" id="ARBA00006622"/>
    </source>
</evidence>
<organism evidence="6 7">
    <name type="scientific">Streptomyces polyrhachis</name>
    <dbReference type="NCBI Taxonomy" id="1282885"/>
    <lineage>
        <taxon>Bacteria</taxon>
        <taxon>Bacillati</taxon>
        <taxon>Actinomycetota</taxon>
        <taxon>Actinomycetes</taxon>
        <taxon>Kitasatosporales</taxon>
        <taxon>Streptomycetaceae</taxon>
        <taxon>Streptomyces</taxon>
    </lineage>
</organism>
<keyword evidence="7" id="KW-1185">Reference proteome</keyword>
<dbReference type="InterPro" id="IPR010300">
    <property type="entry name" value="CDO_1"/>
</dbReference>
<dbReference type="InterPro" id="IPR014710">
    <property type="entry name" value="RmlC-like_jellyroll"/>
</dbReference>
<proteinExistence type="inferred from homology"/>
<comment type="caution">
    <text evidence="6">The sequence shown here is derived from an EMBL/GenBank/DDBJ whole genome shotgun (WGS) entry which is preliminary data.</text>
</comment>
<keyword evidence="4" id="KW-0560">Oxidoreductase</keyword>
<dbReference type="EMBL" id="JBHSZO010000011">
    <property type="protein sequence ID" value="MFC7218423.1"/>
    <property type="molecule type" value="Genomic_DNA"/>
</dbReference>
<gene>
    <name evidence="6" type="ORF">ACFQLX_09610</name>
</gene>
<dbReference type="CDD" id="cd10548">
    <property type="entry name" value="cupin_CDO"/>
    <property type="match status" value="1"/>
</dbReference>
<dbReference type="RefSeq" id="WP_386413772.1">
    <property type="nucleotide sequence ID" value="NZ_JBHSZO010000011.1"/>
</dbReference>
<accession>A0ABW2GC89</accession>
<keyword evidence="2" id="KW-0479">Metal-binding</keyword>
<dbReference type="GO" id="GO:0051213">
    <property type="term" value="F:dioxygenase activity"/>
    <property type="evidence" value="ECO:0007669"/>
    <property type="project" value="UniProtKB-KW"/>
</dbReference>
<evidence type="ECO:0000313" key="6">
    <source>
        <dbReference type="EMBL" id="MFC7218423.1"/>
    </source>
</evidence>